<feature type="compositionally biased region" description="Acidic residues" evidence="1">
    <location>
        <begin position="21"/>
        <end position="30"/>
    </location>
</feature>
<dbReference type="Proteomes" id="UP000681722">
    <property type="component" value="Unassembled WGS sequence"/>
</dbReference>
<proteinExistence type="predicted"/>
<dbReference type="Proteomes" id="UP000663829">
    <property type="component" value="Unassembled WGS sequence"/>
</dbReference>
<organism evidence="2 4">
    <name type="scientific">Didymodactylos carnosus</name>
    <dbReference type="NCBI Taxonomy" id="1234261"/>
    <lineage>
        <taxon>Eukaryota</taxon>
        <taxon>Metazoa</taxon>
        <taxon>Spiralia</taxon>
        <taxon>Gnathifera</taxon>
        <taxon>Rotifera</taxon>
        <taxon>Eurotatoria</taxon>
        <taxon>Bdelloidea</taxon>
        <taxon>Philodinida</taxon>
        <taxon>Philodinidae</taxon>
        <taxon>Didymodactylos</taxon>
    </lineage>
</organism>
<dbReference type="EMBL" id="CAJNOQ010048882">
    <property type="protein sequence ID" value="CAF1645043.1"/>
    <property type="molecule type" value="Genomic_DNA"/>
</dbReference>
<name>A0A816DY01_9BILA</name>
<protein>
    <submittedName>
        <fullName evidence="2">Uncharacterized protein</fullName>
    </submittedName>
</protein>
<evidence type="ECO:0000313" key="4">
    <source>
        <dbReference type="Proteomes" id="UP000663829"/>
    </source>
</evidence>
<reference evidence="2" key="1">
    <citation type="submission" date="2021-02" db="EMBL/GenBank/DDBJ databases">
        <authorList>
            <person name="Nowell W R."/>
        </authorList>
    </citation>
    <scope>NUCLEOTIDE SEQUENCE</scope>
</reference>
<sequence>MQWDDRHEAKEDIQTQNENEEKSEDENDEESEKKEFDKNVKELNDMFENDKCATNVFKAILIQTYRIRSKFMLNNKMLVADIISQMKFVNTLQY</sequence>
<feature type="compositionally biased region" description="Basic and acidic residues" evidence="1">
    <location>
        <begin position="1"/>
        <end position="13"/>
    </location>
</feature>
<comment type="caution">
    <text evidence="2">The sequence shown here is derived from an EMBL/GenBank/DDBJ whole genome shotgun (WGS) entry which is preliminary data.</text>
</comment>
<feature type="non-terminal residue" evidence="2">
    <location>
        <position position="1"/>
    </location>
</feature>
<feature type="region of interest" description="Disordered" evidence="1">
    <location>
        <begin position="1"/>
        <end position="37"/>
    </location>
</feature>
<evidence type="ECO:0000313" key="2">
    <source>
        <dbReference type="EMBL" id="CAF1645043.1"/>
    </source>
</evidence>
<keyword evidence="4" id="KW-1185">Reference proteome</keyword>
<dbReference type="EMBL" id="CAJOBC010118369">
    <property type="protein sequence ID" value="CAF4562861.1"/>
    <property type="molecule type" value="Genomic_DNA"/>
</dbReference>
<evidence type="ECO:0000313" key="3">
    <source>
        <dbReference type="EMBL" id="CAF4562861.1"/>
    </source>
</evidence>
<accession>A0A816DY01</accession>
<dbReference type="AlphaFoldDB" id="A0A816DY01"/>
<evidence type="ECO:0000256" key="1">
    <source>
        <dbReference type="SAM" id="MobiDB-lite"/>
    </source>
</evidence>
<gene>
    <name evidence="2" type="ORF">GPM918_LOCUS45178</name>
    <name evidence="3" type="ORF">SRO942_LOCUS47460</name>
</gene>